<evidence type="ECO:0000313" key="2">
    <source>
        <dbReference type="EMBL" id="MDF9407804.1"/>
    </source>
</evidence>
<name>A0A9X4H7J9_9FIRM</name>
<comment type="caution">
    <text evidence="2">The sequence shown here is derived from an EMBL/GenBank/DDBJ whole genome shotgun (WGS) entry which is preliminary data.</text>
</comment>
<keyword evidence="3" id="KW-1185">Reference proteome</keyword>
<feature type="transmembrane region" description="Helical" evidence="1">
    <location>
        <begin position="126"/>
        <end position="144"/>
    </location>
</feature>
<dbReference type="RefSeq" id="WP_277443055.1">
    <property type="nucleotide sequence ID" value="NZ_JAKOAV010000007.1"/>
</dbReference>
<dbReference type="EMBL" id="JAKOAV010000007">
    <property type="protein sequence ID" value="MDF9407804.1"/>
    <property type="molecule type" value="Genomic_DNA"/>
</dbReference>
<feature type="transmembrane region" description="Helical" evidence="1">
    <location>
        <begin position="60"/>
        <end position="77"/>
    </location>
</feature>
<protein>
    <submittedName>
        <fullName evidence="2">Uncharacterized protein</fullName>
    </submittedName>
</protein>
<organism evidence="2 3">
    <name type="scientific">Pelotomaculum isophthalicicum JI</name>
    <dbReference type="NCBI Taxonomy" id="947010"/>
    <lineage>
        <taxon>Bacteria</taxon>
        <taxon>Bacillati</taxon>
        <taxon>Bacillota</taxon>
        <taxon>Clostridia</taxon>
        <taxon>Eubacteriales</taxon>
        <taxon>Desulfotomaculaceae</taxon>
        <taxon>Pelotomaculum</taxon>
    </lineage>
</organism>
<evidence type="ECO:0000256" key="1">
    <source>
        <dbReference type="SAM" id="Phobius"/>
    </source>
</evidence>
<gene>
    <name evidence="2" type="ORF">L7E55_05430</name>
</gene>
<accession>A0A9X4H7J9</accession>
<reference evidence="2" key="1">
    <citation type="submission" date="2022-02" db="EMBL/GenBank/DDBJ databases">
        <authorList>
            <person name="Leng L."/>
        </authorList>
    </citation>
    <scope>NUCLEOTIDE SEQUENCE</scope>
    <source>
        <strain evidence="2">JI</strain>
    </source>
</reference>
<dbReference type="Proteomes" id="UP001154312">
    <property type="component" value="Unassembled WGS sequence"/>
</dbReference>
<evidence type="ECO:0000313" key="3">
    <source>
        <dbReference type="Proteomes" id="UP001154312"/>
    </source>
</evidence>
<dbReference type="AlphaFoldDB" id="A0A9X4H7J9"/>
<keyword evidence="1" id="KW-0472">Membrane</keyword>
<keyword evidence="1" id="KW-0812">Transmembrane</keyword>
<feature type="transmembrane region" description="Helical" evidence="1">
    <location>
        <begin position="84"/>
        <end position="106"/>
    </location>
</feature>
<keyword evidence="1" id="KW-1133">Transmembrane helix</keyword>
<sequence length="158" mass="18298">MDKMPLVAVIFQSIPEEIIMYCFGMAIVGEYININKIVIASTITSFAMMFARWFVPYFGLHSIIGVLLLLLFFWKFLGLKWWKALVSSLLSVIVLLLLETFILQAILNLKHITAVEMLQDNLKRIIYFYPHLTIFGLGTWFIYLKKWSLIKGSRVGDV</sequence>
<proteinExistence type="predicted"/>
<feature type="transmembrane region" description="Helical" evidence="1">
    <location>
        <begin position="6"/>
        <end position="28"/>
    </location>
</feature>